<accession>A0A1V5ZHR0</accession>
<name>A0A1V5ZHR0_9BACT</name>
<dbReference type="AlphaFoldDB" id="A0A1V5ZHR0"/>
<evidence type="ECO:0000313" key="1">
    <source>
        <dbReference type="EMBL" id="OQB39639.1"/>
    </source>
</evidence>
<sequence>MNRDYNTQVRNRRVYKNKFSDFISDNYYLDSDEDLFNAEVDFEKDLNTDFWYNVYNRNTNLKHVGFNYEGKILKKSLSGMFWIESKRASILERFEKIVYQMVENVKYIKKFYNYHFDRKWNKFN</sequence>
<reference evidence="1" key="1">
    <citation type="submission" date="2017-02" db="EMBL/GenBank/DDBJ databases">
        <title>Delving into the versatile metabolic prowess of the omnipresent phylum Bacteroidetes.</title>
        <authorList>
            <person name="Nobu M.K."/>
            <person name="Mei R."/>
            <person name="Narihiro T."/>
            <person name="Kuroda K."/>
            <person name="Liu W.-T."/>
        </authorList>
    </citation>
    <scope>NUCLEOTIDE SEQUENCE</scope>
    <source>
        <strain evidence="1">ADurb.Bin160</strain>
    </source>
</reference>
<dbReference type="Proteomes" id="UP000485621">
    <property type="component" value="Unassembled WGS sequence"/>
</dbReference>
<comment type="caution">
    <text evidence="1">The sequence shown here is derived from an EMBL/GenBank/DDBJ whole genome shotgun (WGS) entry which is preliminary data.</text>
</comment>
<organism evidence="1">
    <name type="scientific">candidate division CPR1 bacterium ADurb.Bin160</name>
    <dbReference type="NCBI Taxonomy" id="1852826"/>
    <lineage>
        <taxon>Bacteria</taxon>
        <taxon>candidate division CPR1</taxon>
    </lineage>
</organism>
<proteinExistence type="predicted"/>
<protein>
    <submittedName>
        <fullName evidence="1">Uncharacterized protein</fullName>
    </submittedName>
</protein>
<dbReference type="EMBL" id="MWDB01000083">
    <property type="protein sequence ID" value="OQB39639.1"/>
    <property type="molecule type" value="Genomic_DNA"/>
</dbReference>
<gene>
    <name evidence="1" type="ORF">BWY04_01551</name>
</gene>